<dbReference type="SUPFAM" id="SSF53474">
    <property type="entry name" value="alpha/beta-Hydrolases"/>
    <property type="match status" value="1"/>
</dbReference>
<dbReference type="EC" id="3.1.1.85" evidence="1"/>
<dbReference type="Gene3D" id="3.40.50.1820">
    <property type="entry name" value="alpha/beta hydrolase"/>
    <property type="match status" value="1"/>
</dbReference>
<dbReference type="GO" id="GO:0090499">
    <property type="term" value="F:pimelyl-[acyl-carrier protein] methyl ester esterase activity"/>
    <property type="evidence" value="ECO:0007669"/>
    <property type="project" value="UniProtKB-EC"/>
</dbReference>
<dbReference type="EMBL" id="NQJD01000012">
    <property type="protein sequence ID" value="TAA75030.1"/>
    <property type="molecule type" value="Genomic_DNA"/>
</dbReference>
<evidence type="ECO:0000313" key="1">
    <source>
        <dbReference type="EMBL" id="TAA75030.1"/>
    </source>
</evidence>
<protein>
    <submittedName>
        <fullName evidence="1">Biotin synthesis protein BioG</fullName>
        <ecNumber evidence="1">3.1.1.85</ecNumber>
    </submittedName>
</protein>
<keyword evidence="1" id="KW-0378">Hydrolase</keyword>
<name>A0A521G1X8_9BACT</name>
<dbReference type="AlphaFoldDB" id="A0A521G1X8"/>
<proteinExistence type="predicted"/>
<keyword evidence="2" id="KW-1185">Reference proteome</keyword>
<organism evidence="1 2">
    <name type="scientific">Candidatus Electronema aureum</name>
    <dbReference type="NCBI Taxonomy" id="2005002"/>
    <lineage>
        <taxon>Bacteria</taxon>
        <taxon>Pseudomonadati</taxon>
        <taxon>Thermodesulfobacteriota</taxon>
        <taxon>Desulfobulbia</taxon>
        <taxon>Desulfobulbales</taxon>
        <taxon>Desulfobulbaceae</taxon>
        <taxon>Candidatus Electronema</taxon>
    </lineage>
</organism>
<comment type="caution">
    <text evidence="1">The sequence shown here is derived from an EMBL/GenBank/DDBJ whole genome shotgun (WGS) entry which is preliminary data.</text>
</comment>
<dbReference type="Proteomes" id="UP000316238">
    <property type="component" value="Unassembled WGS sequence"/>
</dbReference>
<reference evidence="1" key="1">
    <citation type="submission" date="2017-07" db="EMBL/GenBank/DDBJ databases">
        <title>The cable genome - Insights into the physiology and evolution of filamentous bacteria capable of sulfide oxidation via long distance electron transfer.</title>
        <authorList>
            <person name="Thorup C."/>
            <person name="Bjerg J.T."/>
            <person name="Schreiber L."/>
            <person name="Nielsen L.P."/>
            <person name="Kjeldsen K.U."/>
            <person name="Boesen T."/>
            <person name="Boggild A."/>
            <person name="Meysman F."/>
            <person name="Geelhoed J."/>
            <person name="Schramm A."/>
        </authorList>
    </citation>
    <scope>NUCLEOTIDE SEQUENCE [LARGE SCALE GENOMIC DNA]</scope>
    <source>
        <strain evidence="1">GS</strain>
    </source>
</reference>
<evidence type="ECO:0000313" key="2">
    <source>
        <dbReference type="Proteomes" id="UP000316238"/>
    </source>
</evidence>
<accession>A0A521G1X8</accession>
<sequence>MKSCWLQRKGSKDCLLFMSGWGMGPEPFSEVDFGLADVLMVFDYRSMDSSELFNLLPAGNLHLLAWSMGVWAASWLSQHDPRFAALRFSSSTAIGGTLSPIDNRCGIPVQDFEEMLGSFSPAKQESFYRSMFDCDEEAERFLLCKPCRSVELLWDELENLYKLCRSSSSARLPDIYNRRIITTRDRIFPARNQVRAWGKENCVLGALPHFPFYSQERRIIIPTQEV</sequence>
<gene>
    <name evidence="1" type="ORF">CDV28_1124</name>
</gene>
<dbReference type="Pfam" id="PF04301">
    <property type="entry name" value="BioG"/>
    <property type="match status" value="1"/>
</dbReference>
<dbReference type="InterPro" id="IPR007398">
    <property type="entry name" value="BioG"/>
</dbReference>
<dbReference type="InterPro" id="IPR029058">
    <property type="entry name" value="AB_hydrolase_fold"/>
</dbReference>